<dbReference type="PROSITE" id="PS51257">
    <property type="entry name" value="PROKAR_LIPOPROTEIN"/>
    <property type="match status" value="1"/>
</dbReference>
<dbReference type="Proteomes" id="UP000294901">
    <property type="component" value="Unassembled WGS sequence"/>
</dbReference>
<organism evidence="2 3">
    <name type="scientific">Paractinoplanes brasiliensis</name>
    <dbReference type="NCBI Taxonomy" id="52695"/>
    <lineage>
        <taxon>Bacteria</taxon>
        <taxon>Bacillati</taxon>
        <taxon>Actinomycetota</taxon>
        <taxon>Actinomycetes</taxon>
        <taxon>Micromonosporales</taxon>
        <taxon>Micromonosporaceae</taxon>
        <taxon>Paractinoplanes</taxon>
    </lineage>
</organism>
<evidence type="ECO:0000313" key="3">
    <source>
        <dbReference type="Proteomes" id="UP000294901"/>
    </source>
</evidence>
<proteinExistence type="predicted"/>
<accession>A0A4R6J972</accession>
<protein>
    <submittedName>
        <fullName evidence="2">Uncharacterized protein</fullName>
    </submittedName>
</protein>
<comment type="caution">
    <text evidence="2">The sequence shown here is derived from an EMBL/GenBank/DDBJ whole genome shotgun (WGS) entry which is preliminary data.</text>
</comment>
<feature type="signal peptide" evidence="1">
    <location>
        <begin position="1"/>
        <end position="24"/>
    </location>
</feature>
<keyword evidence="3" id="KW-1185">Reference proteome</keyword>
<reference evidence="2 3" key="1">
    <citation type="submission" date="2019-03" db="EMBL/GenBank/DDBJ databases">
        <title>Sequencing the genomes of 1000 actinobacteria strains.</title>
        <authorList>
            <person name="Klenk H.-P."/>
        </authorList>
    </citation>
    <scope>NUCLEOTIDE SEQUENCE [LARGE SCALE GENOMIC DNA]</scope>
    <source>
        <strain evidence="2 3">DSM 43805</strain>
    </source>
</reference>
<feature type="chain" id="PRO_5039730622" evidence="1">
    <location>
        <begin position="25"/>
        <end position="156"/>
    </location>
</feature>
<sequence>MFCAVNRTRVASAVLIGVSFLSLAACGSDETPTPAAPAPAATTAAAAAAPSDEAICTELDKVAKAMSKDLVAMLAAGEPKPAEAKKVLTDVVAGLTKAAGSSDTEVGAATKELIARSSAAAAAADPMTAIEQDAQWEKAGTDINAACQKAGVTIKF</sequence>
<dbReference type="AlphaFoldDB" id="A0A4R6J972"/>
<gene>
    <name evidence="2" type="ORF">C8E87_6865</name>
</gene>
<keyword evidence="1" id="KW-0732">Signal</keyword>
<dbReference type="EMBL" id="SNWR01000002">
    <property type="protein sequence ID" value="TDO31441.1"/>
    <property type="molecule type" value="Genomic_DNA"/>
</dbReference>
<name>A0A4R6J972_9ACTN</name>
<evidence type="ECO:0000256" key="1">
    <source>
        <dbReference type="SAM" id="SignalP"/>
    </source>
</evidence>
<evidence type="ECO:0000313" key="2">
    <source>
        <dbReference type="EMBL" id="TDO31441.1"/>
    </source>
</evidence>